<keyword evidence="2" id="KW-0677">Repeat</keyword>
<evidence type="ECO:0000256" key="1">
    <source>
        <dbReference type="ARBA" id="ARBA00007626"/>
    </source>
</evidence>
<evidence type="ECO:0000256" key="3">
    <source>
        <dbReference type="PROSITE-ProRule" id="PRU00708"/>
    </source>
</evidence>
<dbReference type="Proteomes" id="UP001281410">
    <property type="component" value="Unassembled WGS sequence"/>
</dbReference>
<dbReference type="Pfam" id="PF13041">
    <property type="entry name" value="PPR_2"/>
    <property type="match status" value="1"/>
</dbReference>
<dbReference type="InterPro" id="IPR002885">
    <property type="entry name" value="PPR_rpt"/>
</dbReference>
<comment type="similarity">
    <text evidence="1">Belongs to the PPR family. P subfamily.</text>
</comment>
<name>A0AAE0DQP0_9ROSI</name>
<dbReference type="EMBL" id="JANJYJ010000010">
    <property type="protein sequence ID" value="KAK3182778.1"/>
    <property type="molecule type" value="Genomic_DNA"/>
</dbReference>
<dbReference type="PANTHER" id="PTHR47938:SF10">
    <property type="entry name" value="TETRATRICOPEPTIDE REPEAT (TPR)-LIKE SUPERFAMILY PROTEIN"/>
    <property type="match status" value="1"/>
</dbReference>
<proteinExistence type="inferred from homology"/>
<dbReference type="GO" id="GO:0003729">
    <property type="term" value="F:mRNA binding"/>
    <property type="evidence" value="ECO:0007669"/>
    <property type="project" value="TreeGrafter"/>
</dbReference>
<dbReference type="AlphaFoldDB" id="A0AAE0DQP0"/>
<dbReference type="NCBIfam" id="TIGR00756">
    <property type="entry name" value="PPR"/>
    <property type="match status" value="1"/>
</dbReference>
<dbReference type="InterPro" id="IPR011990">
    <property type="entry name" value="TPR-like_helical_dom_sf"/>
</dbReference>
<gene>
    <name evidence="4" type="ORF">Dsin_030064</name>
</gene>
<organism evidence="4 5">
    <name type="scientific">Dipteronia sinensis</name>
    <dbReference type="NCBI Taxonomy" id="43782"/>
    <lineage>
        <taxon>Eukaryota</taxon>
        <taxon>Viridiplantae</taxon>
        <taxon>Streptophyta</taxon>
        <taxon>Embryophyta</taxon>
        <taxon>Tracheophyta</taxon>
        <taxon>Spermatophyta</taxon>
        <taxon>Magnoliopsida</taxon>
        <taxon>eudicotyledons</taxon>
        <taxon>Gunneridae</taxon>
        <taxon>Pentapetalae</taxon>
        <taxon>rosids</taxon>
        <taxon>malvids</taxon>
        <taxon>Sapindales</taxon>
        <taxon>Sapindaceae</taxon>
        <taxon>Hippocastanoideae</taxon>
        <taxon>Acereae</taxon>
        <taxon>Dipteronia</taxon>
    </lineage>
</organism>
<evidence type="ECO:0008006" key="6">
    <source>
        <dbReference type="Google" id="ProtNLM"/>
    </source>
</evidence>
<protein>
    <recommendedName>
        <fullName evidence="6">Pentatricopeptide repeat-containing protein</fullName>
    </recommendedName>
</protein>
<accession>A0AAE0DQP0</accession>
<evidence type="ECO:0000313" key="4">
    <source>
        <dbReference type="EMBL" id="KAK3182778.1"/>
    </source>
</evidence>
<dbReference type="PANTHER" id="PTHR47938">
    <property type="entry name" value="RESPIRATORY COMPLEX I CHAPERONE (CIA84), PUTATIVE (AFU_ORTHOLOGUE AFUA_2G06020)-RELATED"/>
    <property type="match status" value="1"/>
</dbReference>
<evidence type="ECO:0000313" key="5">
    <source>
        <dbReference type="Proteomes" id="UP001281410"/>
    </source>
</evidence>
<keyword evidence="5" id="KW-1185">Reference proteome</keyword>
<dbReference type="Gene3D" id="1.25.40.10">
    <property type="entry name" value="Tetratricopeptide repeat domain"/>
    <property type="match status" value="1"/>
</dbReference>
<sequence>MLSSQCCYVYHHDQWALWRRRTRKGKLFFIRYGGKGCFPNVITFNTLLHGFIQNNETPKAVVLLHKMAKRNVIPDATTFSIVIDLLGMEENWSECLNSLPSFPVQELTKS</sequence>
<comment type="caution">
    <text evidence="4">The sequence shown here is derived from an EMBL/GenBank/DDBJ whole genome shotgun (WGS) entry which is preliminary data.</text>
</comment>
<reference evidence="4" key="1">
    <citation type="journal article" date="2023" name="Plant J.">
        <title>Genome sequences and population genomics provide insights into the demographic history, inbreeding, and mutation load of two 'living fossil' tree species of Dipteronia.</title>
        <authorList>
            <person name="Feng Y."/>
            <person name="Comes H.P."/>
            <person name="Chen J."/>
            <person name="Zhu S."/>
            <person name="Lu R."/>
            <person name="Zhang X."/>
            <person name="Li P."/>
            <person name="Qiu J."/>
            <person name="Olsen K.M."/>
            <person name="Qiu Y."/>
        </authorList>
    </citation>
    <scope>NUCLEOTIDE SEQUENCE</scope>
    <source>
        <strain evidence="4">NBL</strain>
    </source>
</reference>
<evidence type="ECO:0000256" key="2">
    <source>
        <dbReference type="ARBA" id="ARBA00022737"/>
    </source>
</evidence>
<feature type="repeat" description="PPR" evidence="3">
    <location>
        <begin position="40"/>
        <end position="74"/>
    </location>
</feature>
<dbReference type="PROSITE" id="PS51375">
    <property type="entry name" value="PPR"/>
    <property type="match status" value="1"/>
</dbReference>